<dbReference type="RefSeq" id="WP_270096914.1">
    <property type="nucleotide sequence ID" value="NZ_JAQFFK010000006.1"/>
</dbReference>
<name>A0AA90U184_9EURY</name>
<dbReference type="Proteomes" id="UP001185015">
    <property type="component" value="Unassembled WGS sequence"/>
</dbReference>
<keyword evidence="2" id="KW-1185">Reference proteome</keyword>
<dbReference type="InterPro" id="IPR042206">
    <property type="entry name" value="CRISPR-assoc_Cas1_C"/>
</dbReference>
<reference evidence="1 2" key="1">
    <citation type="submission" date="2023-07" db="EMBL/GenBank/DDBJ databases">
        <title>Genomic Encyclopedia of Type Strains, Phase IV (KMG-IV): sequencing the most valuable type-strain genomes for metagenomic binning, comparative biology and taxonomic classification.</title>
        <authorList>
            <person name="Goeker M."/>
        </authorList>
    </citation>
    <scope>NUCLEOTIDE SEQUENCE [LARGE SCALE GENOMIC DNA]</scope>
    <source>
        <strain evidence="1 2">DSM 17273</strain>
    </source>
</reference>
<evidence type="ECO:0000313" key="1">
    <source>
        <dbReference type="EMBL" id="MDR6223438.1"/>
    </source>
</evidence>
<sequence>MNLIEKGVMDSKDFIRTESFSLRLRPTGARKVTDEFNSLMNSKVEYRKKKKNFWKSVLLLKARKLSHQLVGRQAISRIYLMKLTGMILIKSGKSFRLRPTFAAASRRLDALVRRVDKI</sequence>
<dbReference type="EMBL" id="JAVDQI010000008">
    <property type="protein sequence ID" value="MDR6223438.1"/>
    <property type="molecule type" value="Genomic_DNA"/>
</dbReference>
<evidence type="ECO:0000313" key="2">
    <source>
        <dbReference type="Proteomes" id="UP001185015"/>
    </source>
</evidence>
<accession>A0AA90U184</accession>
<gene>
    <name evidence="1" type="ORF">J2750_001908</name>
</gene>
<comment type="caution">
    <text evidence="1">The sequence shown here is derived from an EMBL/GenBank/DDBJ whole genome shotgun (WGS) entry which is preliminary data.</text>
</comment>
<proteinExistence type="predicted"/>
<protein>
    <submittedName>
        <fullName evidence="1">Uncharacterized protein</fullName>
    </submittedName>
</protein>
<organism evidence="1 2">
    <name type="scientific">Methanococcoides alaskense</name>
    <dbReference type="NCBI Taxonomy" id="325778"/>
    <lineage>
        <taxon>Archaea</taxon>
        <taxon>Methanobacteriati</taxon>
        <taxon>Methanobacteriota</taxon>
        <taxon>Stenosarchaea group</taxon>
        <taxon>Methanomicrobia</taxon>
        <taxon>Methanosarcinales</taxon>
        <taxon>Methanosarcinaceae</taxon>
        <taxon>Methanococcoides</taxon>
    </lineage>
</organism>
<dbReference type="AlphaFoldDB" id="A0AA90U184"/>
<dbReference type="Gene3D" id="1.20.120.920">
    <property type="entry name" value="CRISPR-associated endonuclease Cas1, C-terminal domain"/>
    <property type="match status" value="1"/>
</dbReference>